<dbReference type="Pfam" id="PF08719">
    <property type="entry name" value="NADAR"/>
    <property type="match status" value="1"/>
</dbReference>
<dbReference type="InterPro" id="IPR012816">
    <property type="entry name" value="NADAR"/>
</dbReference>
<keyword evidence="2" id="KW-1185">Reference proteome</keyword>
<dbReference type="GeneID" id="111120284"/>
<dbReference type="SUPFAM" id="SSF143990">
    <property type="entry name" value="YbiA-like"/>
    <property type="match status" value="1"/>
</dbReference>
<dbReference type="KEGG" id="cvn:111120284"/>
<name>A0A8B8CLJ0_CRAVI</name>
<accession>A0A8B8CLJ0</accession>
<evidence type="ECO:0000313" key="3">
    <source>
        <dbReference type="RefSeq" id="XP_022316717.1"/>
    </source>
</evidence>
<dbReference type="RefSeq" id="XP_022316717.1">
    <property type="nucleotide sequence ID" value="XM_022461009.1"/>
</dbReference>
<dbReference type="Proteomes" id="UP000694844">
    <property type="component" value="Chromosome 2"/>
</dbReference>
<evidence type="ECO:0000259" key="1">
    <source>
        <dbReference type="Pfam" id="PF08719"/>
    </source>
</evidence>
<feature type="domain" description="NADAR" evidence="1">
    <location>
        <begin position="32"/>
        <end position="168"/>
    </location>
</feature>
<evidence type="ECO:0000313" key="2">
    <source>
        <dbReference type="Proteomes" id="UP000694844"/>
    </source>
</evidence>
<sequence>MQKEGHTPNDPKCANYDSAKKNIIVFSGKDDIQSNFYPCNIKTFGISHPSAEHAFQYSKAMRSSDTITASVIQKANSALDAKRIASKITTPDEWLLHQDDIMKQILESKFEQVPDFKEFELRCNDKTKFLEAAYDDYWGSGLDERGTHNTATNALPGINVMGNILTSIARSKREELQRKSSRHGK</sequence>
<reference evidence="3" key="1">
    <citation type="submission" date="2025-08" db="UniProtKB">
        <authorList>
            <consortium name="RefSeq"/>
        </authorList>
    </citation>
    <scope>IDENTIFICATION</scope>
    <source>
        <tissue evidence="3">Whole sample</tissue>
    </source>
</reference>
<dbReference type="InterPro" id="IPR037238">
    <property type="entry name" value="YbiA-like_sf"/>
</dbReference>
<dbReference type="CDD" id="cd15457">
    <property type="entry name" value="NADAR"/>
    <property type="match status" value="1"/>
</dbReference>
<dbReference type="AlphaFoldDB" id="A0A8B8CLJ0"/>
<dbReference type="Gene3D" id="1.10.357.40">
    <property type="entry name" value="YbiA-like"/>
    <property type="match status" value="1"/>
</dbReference>
<proteinExistence type="predicted"/>
<dbReference type="OrthoDB" id="6161748at2759"/>
<organism evidence="2 3">
    <name type="scientific">Crassostrea virginica</name>
    <name type="common">Eastern oyster</name>
    <dbReference type="NCBI Taxonomy" id="6565"/>
    <lineage>
        <taxon>Eukaryota</taxon>
        <taxon>Metazoa</taxon>
        <taxon>Spiralia</taxon>
        <taxon>Lophotrochozoa</taxon>
        <taxon>Mollusca</taxon>
        <taxon>Bivalvia</taxon>
        <taxon>Autobranchia</taxon>
        <taxon>Pteriomorphia</taxon>
        <taxon>Ostreida</taxon>
        <taxon>Ostreoidea</taxon>
        <taxon>Ostreidae</taxon>
        <taxon>Crassostrea</taxon>
    </lineage>
</organism>
<protein>
    <submittedName>
        <fullName evidence="3">Uncharacterized protein LOC111120284</fullName>
    </submittedName>
</protein>
<gene>
    <name evidence="3" type="primary">LOC111120284</name>
</gene>